<comment type="caution">
    <text evidence="1">The sequence shown here is derived from an EMBL/GenBank/DDBJ whole genome shotgun (WGS) entry which is preliminary data.</text>
</comment>
<dbReference type="OrthoDB" id="1902587at2759"/>
<organism evidence="1 2">
    <name type="scientific">Symbiodinium natans</name>
    <dbReference type="NCBI Taxonomy" id="878477"/>
    <lineage>
        <taxon>Eukaryota</taxon>
        <taxon>Sar</taxon>
        <taxon>Alveolata</taxon>
        <taxon>Dinophyceae</taxon>
        <taxon>Suessiales</taxon>
        <taxon>Symbiodiniaceae</taxon>
        <taxon>Symbiodinium</taxon>
    </lineage>
</organism>
<protein>
    <submittedName>
        <fullName evidence="1">Uncharacterized protein</fullName>
    </submittedName>
</protein>
<reference evidence="1" key="1">
    <citation type="submission" date="2021-02" db="EMBL/GenBank/DDBJ databases">
        <authorList>
            <person name="Dougan E. K."/>
            <person name="Rhodes N."/>
            <person name="Thang M."/>
            <person name="Chan C."/>
        </authorList>
    </citation>
    <scope>NUCLEOTIDE SEQUENCE</scope>
</reference>
<evidence type="ECO:0000313" key="2">
    <source>
        <dbReference type="Proteomes" id="UP000604046"/>
    </source>
</evidence>
<evidence type="ECO:0000313" key="1">
    <source>
        <dbReference type="EMBL" id="CAE7040613.1"/>
    </source>
</evidence>
<keyword evidence="2" id="KW-1185">Reference proteome</keyword>
<gene>
    <name evidence="1" type="ORF">SNAT2548_LOCUS4804</name>
</gene>
<dbReference type="EMBL" id="CAJNDS010000299">
    <property type="protein sequence ID" value="CAE7040613.1"/>
    <property type="molecule type" value="Genomic_DNA"/>
</dbReference>
<proteinExistence type="predicted"/>
<name>A0A812IP86_9DINO</name>
<dbReference type="Proteomes" id="UP000604046">
    <property type="component" value="Unassembled WGS sequence"/>
</dbReference>
<sequence>MLTSRCCQLGHIVEDFPVSVRSSVSLPKIDSKLPLQPRQQKPGTEMNFRRSAALALVAAIVAPKRARARCTNIDECREIGDRRSDELEAAKGALVDLGQGLRYREARVGTGAEVREDSIVEVRATVGDYIYSYGRGRPDMPKSDFGELPKAQQLEVKSSGLKATDKLNRWLTVQLARFQQICHTASKNGADSARCSISEVDLQGFSLQEVCDKLKHKLSSLGLAELSVLCSMGVVTLHASWAGVKPTPEDQARDMPRIWCYPRTFSSLRSQV</sequence>
<accession>A0A812IP86</accession>
<dbReference type="AlphaFoldDB" id="A0A812IP86"/>